<evidence type="ECO:0000313" key="2">
    <source>
        <dbReference type="EMBL" id="PIT68839.1"/>
    </source>
</evidence>
<evidence type="ECO:0000313" key="3">
    <source>
        <dbReference type="Proteomes" id="UP000230791"/>
    </source>
</evidence>
<feature type="region of interest" description="Disordered" evidence="1">
    <location>
        <begin position="153"/>
        <end position="185"/>
    </location>
</feature>
<feature type="compositionally biased region" description="Polar residues" evidence="1">
    <location>
        <begin position="108"/>
        <end position="122"/>
    </location>
</feature>
<name>A0A2M6URN0_9HYPH</name>
<dbReference type="NCBIfam" id="NF033856">
    <property type="entry name" value="T4SS_effec_BID"/>
    <property type="match status" value="1"/>
</dbReference>
<comment type="caution">
    <text evidence="2">The sequence shown here is derived from an EMBL/GenBank/DDBJ whole genome shotgun (WGS) entry which is preliminary data.</text>
</comment>
<feature type="region of interest" description="Disordered" evidence="1">
    <location>
        <begin position="278"/>
        <end position="297"/>
    </location>
</feature>
<organism evidence="2 3">
    <name type="scientific">Bartonella tribocorum</name>
    <dbReference type="NCBI Taxonomy" id="85701"/>
    <lineage>
        <taxon>Bacteria</taxon>
        <taxon>Pseudomonadati</taxon>
        <taxon>Pseudomonadota</taxon>
        <taxon>Alphaproteobacteria</taxon>
        <taxon>Hyphomicrobiales</taxon>
        <taxon>Bartonellaceae</taxon>
        <taxon>Bartonella</taxon>
    </lineage>
</organism>
<feature type="region of interest" description="Disordered" evidence="1">
    <location>
        <begin position="414"/>
        <end position="461"/>
    </location>
</feature>
<sequence>MKKHNPSPSSVVGELIKRFEQRNIEQTSGENRPSEPIYAKVNKPPKEQRPAQTQETIYAPQKPLGNPYDRLGGVPSDGRRATKLANPYEIVNLSTGETEFQHRENPLYDTQSGSTQDMQHPQNPDKHLYAELDFGTNSERPPHKPLESVYAKVNKPPKEQRPAQTQETIYAPQKPLGNPYDRLGGVPSDGRRATKLANPYEIVNLSTGETEFQHRENPLYDTQSGSTQDVQRPQKPDEHLYAELDFGTNSERPPHKPLESVYATVGIGAEGGQEHLKQGDLTHESTGAGRTTPPPRTRKGTIMAKIVQHQNFQHSVKEIQNLCQIVYGNQHALNKQLSKILDDPRDGERILWELTENPESPGKFAGRTIFGVKSSSRKQAQSEFRHLCSSLDKCIFQAEKLYQYFARAYDEERGHLKEKSPEQHERERHRHHSQERDQGSPEQSAQRRQGPKTDKGVAFSM</sequence>
<accession>A0A2M6URN0</accession>
<proteinExistence type="predicted"/>
<gene>
    <name evidence="2" type="ORF">CEV08_07370</name>
</gene>
<protein>
    <submittedName>
        <fullName evidence="2">BepD protein</fullName>
    </submittedName>
</protein>
<dbReference type="RefSeq" id="WP_100131026.1">
    <property type="nucleotide sequence ID" value="NZ_NJPP01000031.1"/>
</dbReference>
<dbReference type="AlphaFoldDB" id="A0A2M6URN0"/>
<dbReference type="Proteomes" id="UP000230791">
    <property type="component" value="Unassembled WGS sequence"/>
</dbReference>
<feature type="region of interest" description="Disordered" evidence="1">
    <location>
        <begin position="22"/>
        <end position="125"/>
    </location>
</feature>
<reference evidence="2 3" key="1">
    <citation type="submission" date="2017-06" db="EMBL/GenBank/DDBJ databases">
        <title>Draft genome of Bartonella tribocorum C635.</title>
        <authorList>
            <person name="Hadjadj L."/>
            <person name="Jiyipong T."/>
            <person name="Diene S.M."/>
            <person name="Morand S."/>
            <person name="Rolain J.-M."/>
        </authorList>
    </citation>
    <scope>NUCLEOTIDE SEQUENCE [LARGE SCALE GENOMIC DNA]</scope>
    <source>
        <strain evidence="2 3">C635</strain>
    </source>
</reference>
<feature type="compositionally biased region" description="Basic and acidic residues" evidence="1">
    <location>
        <begin position="414"/>
        <end position="426"/>
    </location>
</feature>
<dbReference type="EMBL" id="NJPP01000031">
    <property type="protein sequence ID" value="PIT68839.1"/>
    <property type="molecule type" value="Genomic_DNA"/>
</dbReference>
<dbReference type="OrthoDB" id="7922813at2"/>
<evidence type="ECO:0000256" key="1">
    <source>
        <dbReference type="SAM" id="MobiDB-lite"/>
    </source>
</evidence>